<dbReference type="InterPro" id="IPR017455">
    <property type="entry name" value="Znf_FYVE-rel"/>
</dbReference>
<dbReference type="GO" id="GO:0035091">
    <property type="term" value="F:phosphatidylinositol binding"/>
    <property type="evidence" value="ECO:0007669"/>
    <property type="project" value="TreeGrafter"/>
</dbReference>
<name>A0A914Y2V1_9BILA</name>
<feature type="domain" description="FYVE-type" evidence="6">
    <location>
        <begin position="22"/>
        <end position="61"/>
    </location>
</feature>
<evidence type="ECO:0000313" key="8">
    <source>
        <dbReference type="WBParaSite" id="PSU_v2.g13774.t1"/>
    </source>
</evidence>
<organism evidence="7 8">
    <name type="scientific">Panagrolaimus superbus</name>
    <dbReference type="NCBI Taxonomy" id="310955"/>
    <lineage>
        <taxon>Eukaryota</taxon>
        <taxon>Metazoa</taxon>
        <taxon>Ecdysozoa</taxon>
        <taxon>Nematoda</taxon>
        <taxon>Chromadorea</taxon>
        <taxon>Rhabditida</taxon>
        <taxon>Tylenchina</taxon>
        <taxon>Panagrolaimomorpha</taxon>
        <taxon>Panagrolaimoidea</taxon>
        <taxon>Panagrolaimidae</taxon>
        <taxon>Panagrolaimus</taxon>
    </lineage>
</organism>
<dbReference type="AlphaFoldDB" id="A0A914Y2V1"/>
<dbReference type="InterPro" id="IPR011011">
    <property type="entry name" value="Znf_FYVE_PHD"/>
</dbReference>
<reference evidence="8" key="1">
    <citation type="submission" date="2022-11" db="UniProtKB">
        <authorList>
            <consortium name="WormBaseParasite"/>
        </authorList>
    </citation>
    <scope>IDENTIFICATION</scope>
</reference>
<dbReference type="InterPro" id="IPR013083">
    <property type="entry name" value="Znf_RING/FYVE/PHD"/>
</dbReference>
<dbReference type="GO" id="GO:0008270">
    <property type="term" value="F:zinc ion binding"/>
    <property type="evidence" value="ECO:0007669"/>
    <property type="project" value="UniProtKB-KW"/>
</dbReference>
<sequence>MENGLKVSMQLFGFQTMKPLYHHCRSCGHVICGNCSTKRFVLPGINKRPVRVCDECYAQLVKGNITVVVTNANTVNNIPRIDSDDSEDEDETTDRHVNFAENNQAQFYGSEEAQGPISTRI</sequence>
<proteinExistence type="predicted"/>
<evidence type="ECO:0000259" key="6">
    <source>
        <dbReference type="PROSITE" id="PS50178"/>
    </source>
</evidence>
<keyword evidence="2 4" id="KW-0863">Zinc-finger</keyword>
<keyword evidence="1" id="KW-0479">Metal-binding</keyword>
<dbReference type="Gene3D" id="3.30.40.10">
    <property type="entry name" value="Zinc/RING finger domain, C3HC4 (zinc finger)"/>
    <property type="match status" value="1"/>
</dbReference>
<dbReference type="GO" id="GO:0007032">
    <property type="term" value="P:endosome organization"/>
    <property type="evidence" value="ECO:0007669"/>
    <property type="project" value="TreeGrafter"/>
</dbReference>
<dbReference type="SMART" id="SM00064">
    <property type="entry name" value="FYVE"/>
    <property type="match status" value="1"/>
</dbReference>
<dbReference type="PANTHER" id="PTHR46280">
    <property type="entry name" value="PLECKSTRIN HOMOLOGY DOMAIN-CONTAINING FAMILY F MEMBER 2-RELATED"/>
    <property type="match status" value="1"/>
</dbReference>
<dbReference type="InterPro" id="IPR000306">
    <property type="entry name" value="Znf_FYVE"/>
</dbReference>
<dbReference type="SUPFAM" id="SSF57903">
    <property type="entry name" value="FYVE/PHD zinc finger"/>
    <property type="match status" value="1"/>
</dbReference>
<evidence type="ECO:0000256" key="4">
    <source>
        <dbReference type="PROSITE-ProRule" id="PRU00091"/>
    </source>
</evidence>
<evidence type="ECO:0000256" key="1">
    <source>
        <dbReference type="ARBA" id="ARBA00022723"/>
    </source>
</evidence>
<feature type="region of interest" description="Disordered" evidence="5">
    <location>
        <begin position="78"/>
        <end position="121"/>
    </location>
</feature>
<dbReference type="GO" id="GO:0005769">
    <property type="term" value="C:early endosome"/>
    <property type="evidence" value="ECO:0007669"/>
    <property type="project" value="TreeGrafter"/>
</dbReference>
<dbReference type="PROSITE" id="PS50178">
    <property type="entry name" value="ZF_FYVE"/>
    <property type="match status" value="1"/>
</dbReference>
<evidence type="ECO:0000313" key="7">
    <source>
        <dbReference type="Proteomes" id="UP000887577"/>
    </source>
</evidence>
<accession>A0A914Y2V1</accession>
<dbReference type="PANTHER" id="PTHR46280:SF3">
    <property type="entry name" value="PLECKSTRIN HOMOLOGY DOMAIN-CONTAINING FAMILY F MEMBER 1 HOMOLOG"/>
    <property type="match status" value="1"/>
</dbReference>
<keyword evidence="3" id="KW-0862">Zinc</keyword>
<dbReference type="Pfam" id="PF01363">
    <property type="entry name" value="FYVE"/>
    <property type="match status" value="1"/>
</dbReference>
<keyword evidence="7" id="KW-1185">Reference proteome</keyword>
<dbReference type="GO" id="GO:0008333">
    <property type="term" value="P:endosome to lysosome transport"/>
    <property type="evidence" value="ECO:0007669"/>
    <property type="project" value="TreeGrafter"/>
</dbReference>
<dbReference type="InterPro" id="IPR051765">
    <property type="entry name" value="PH_domain-containing_F"/>
</dbReference>
<protein>
    <submittedName>
        <fullName evidence="8">FYVE-type domain-containing protein</fullName>
    </submittedName>
</protein>
<evidence type="ECO:0000256" key="2">
    <source>
        <dbReference type="ARBA" id="ARBA00022771"/>
    </source>
</evidence>
<dbReference type="Proteomes" id="UP000887577">
    <property type="component" value="Unplaced"/>
</dbReference>
<evidence type="ECO:0000256" key="5">
    <source>
        <dbReference type="SAM" id="MobiDB-lite"/>
    </source>
</evidence>
<evidence type="ECO:0000256" key="3">
    <source>
        <dbReference type="ARBA" id="ARBA00022833"/>
    </source>
</evidence>
<dbReference type="WBParaSite" id="PSU_v2.g13774.t1">
    <property type="protein sequence ID" value="PSU_v2.g13774.t1"/>
    <property type="gene ID" value="PSU_v2.g13774"/>
</dbReference>